<dbReference type="Gene3D" id="3.10.180.10">
    <property type="entry name" value="2,3-Dihydroxybiphenyl 1,2-Dioxygenase, domain 1"/>
    <property type="match status" value="1"/>
</dbReference>
<dbReference type="Pfam" id="PF20066">
    <property type="entry name" value="Glyoxalase_8"/>
    <property type="match status" value="1"/>
</dbReference>
<dbReference type="Proteomes" id="UP000059074">
    <property type="component" value="Unassembled WGS sequence"/>
</dbReference>
<dbReference type="PATRIC" id="fig|121290.4.peg.2203"/>
<comment type="similarity">
    <text evidence="1">Belongs to the bleomycin resistance protein family.</text>
</comment>
<evidence type="ECO:0000313" key="5">
    <source>
        <dbReference type="EMBL" id="KWT69822.1"/>
    </source>
</evidence>
<feature type="domain" description="VOC" evidence="4">
    <location>
        <begin position="112"/>
        <end position="229"/>
    </location>
</feature>
<evidence type="ECO:0000313" key="6">
    <source>
        <dbReference type="Proteomes" id="UP000059074"/>
    </source>
</evidence>
<dbReference type="AlphaFoldDB" id="A0A120CWS5"/>
<dbReference type="STRING" id="121290.APY04_1322"/>
<organism evidence="5 6">
    <name type="scientific">Hyphomicrobium sulfonivorans</name>
    <dbReference type="NCBI Taxonomy" id="121290"/>
    <lineage>
        <taxon>Bacteria</taxon>
        <taxon>Pseudomonadati</taxon>
        <taxon>Pseudomonadota</taxon>
        <taxon>Alphaproteobacteria</taxon>
        <taxon>Hyphomicrobiales</taxon>
        <taxon>Hyphomicrobiaceae</taxon>
        <taxon>Hyphomicrobium</taxon>
    </lineage>
</organism>
<keyword evidence="6" id="KW-1185">Reference proteome</keyword>
<accession>A0A120CWS5</accession>
<evidence type="ECO:0000256" key="1">
    <source>
        <dbReference type="ARBA" id="ARBA00011051"/>
    </source>
</evidence>
<gene>
    <name evidence="5" type="ORF">APY04_1322</name>
</gene>
<dbReference type="InterPro" id="IPR037523">
    <property type="entry name" value="VOC_core"/>
</dbReference>
<protein>
    <recommendedName>
        <fullName evidence="2">Bleomycin resistance protein</fullName>
    </recommendedName>
</protein>
<evidence type="ECO:0000256" key="2">
    <source>
        <dbReference type="ARBA" id="ARBA00021572"/>
    </source>
</evidence>
<dbReference type="InterPro" id="IPR029068">
    <property type="entry name" value="Glyas_Bleomycin-R_OHBP_Dase"/>
</dbReference>
<reference evidence="5 6" key="1">
    <citation type="submission" date="2015-10" db="EMBL/GenBank/DDBJ databases">
        <title>Transcriptomic analysis of a linuron degrading triple-species bacterial consortium.</title>
        <authorList>
            <person name="Albers P."/>
        </authorList>
    </citation>
    <scope>NUCLEOTIDE SEQUENCE [LARGE SCALE GENOMIC DNA]</scope>
    <source>
        <strain evidence="5 6">WDL6</strain>
    </source>
</reference>
<keyword evidence="3" id="KW-0046">Antibiotic resistance</keyword>
<sequence length="237" mass="26742">MQPAACTRKGTVKASRYGNDPFGFCCERIGNAGAYRFRSHATRKDQRCVLSWTPKPLRDAMADRQTADLTHSECLEIVARQFNLPDWNVLAAKIAAAEHTASVTAASASTIRFSSTIPILRIFSVEKAMEFYVDFLGFTIDWEHRFGDNFPLYAQVSRAGIKLHLSEHHGDASPGSTVFIWMRGIAAYHQELLSKNYKYYRPGLEEAVWDAQMMQVSDPFGNRLRFSEPNSPDDPRA</sequence>
<dbReference type="GO" id="GO:0046677">
    <property type="term" value="P:response to antibiotic"/>
    <property type="evidence" value="ECO:0007669"/>
    <property type="project" value="UniProtKB-KW"/>
</dbReference>
<dbReference type="CDD" id="cd08349">
    <property type="entry name" value="BLMA_like"/>
    <property type="match status" value="1"/>
</dbReference>
<dbReference type="SUPFAM" id="SSF54593">
    <property type="entry name" value="Glyoxalase/Bleomycin resistance protein/Dihydroxybiphenyl dioxygenase"/>
    <property type="match status" value="1"/>
</dbReference>
<dbReference type="PROSITE" id="PS51819">
    <property type="entry name" value="VOC"/>
    <property type="match status" value="1"/>
</dbReference>
<evidence type="ECO:0000259" key="4">
    <source>
        <dbReference type="PROSITE" id="PS51819"/>
    </source>
</evidence>
<name>A0A120CWS5_HYPSL</name>
<dbReference type="Pfam" id="PF19581">
    <property type="entry name" value="Glyoxalase_7"/>
    <property type="match status" value="1"/>
</dbReference>
<evidence type="ECO:0000256" key="3">
    <source>
        <dbReference type="ARBA" id="ARBA00023251"/>
    </source>
</evidence>
<dbReference type="InterPro" id="IPR000335">
    <property type="entry name" value="Bleomycin-R"/>
</dbReference>
<proteinExistence type="inferred from homology"/>
<dbReference type="InterPro" id="IPR045517">
    <property type="entry name" value="Glyoxalase_8"/>
</dbReference>
<dbReference type="EMBL" id="LMTR01000043">
    <property type="protein sequence ID" value="KWT69822.1"/>
    <property type="molecule type" value="Genomic_DNA"/>
</dbReference>
<comment type="caution">
    <text evidence="5">The sequence shown here is derived from an EMBL/GenBank/DDBJ whole genome shotgun (WGS) entry which is preliminary data.</text>
</comment>